<dbReference type="SUPFAM" id="SSF54427">
    <property type="entry name" value="NTF2-like"/>
    <property type="match status" value="1"/>
</dbReference>
<gene>
    <name evidence="3" type="ORF">B7C42_07811</name>
</gene>
<dbReference type="Gene3D" id="3.10.450.50">
    <property type="match status" value="1"/>
</dbReference>
<dbReference type="RefSeq" id="WP_051042643.1">
    <property type="nucleotide sequence ID" value="NZ_JAAXOR010000001.1"/>
</dbReference>
<accession>A0A231GU02</accession>
<dbReference type="Proteomes" id="UP000215506">
    <property type="component" value="Unassembled WGS sequence"/>
</dbReference>
<dbReference type="CDD" id="cd00531">
    <property type="entry name" value="NTF2_like"/>
    <property type="match status" value="1"/>
</dbReference>
<keyword evidence="4" id="KW-1185">Reference proteome</keyword>
<dbReference type="Pfam" id="PF13577">
    <property type="entry name" value="SnoaL_4"/>
    <property type="match status" value="1"/>
</dbReference>
<organism evidence="3 4">
    <name type="scientific">Nocardia cerradoensis</name>
    <dbReference type="NCBI Taxonomy" id="85688"/>
    <lineage>
        <taxon>Bacteria</taxon>
        <taxon>Bacillati</taxon>
        <taxon>Actinomycetota</taxon>
        <taxon>Actinomycetes</taxon>
        <taxon>Mycobacteriales</taxon>
        <taxon>Nocardiaceae</taxon>
        <taxon>Nocardia</taxon>
    </lineage>
</organism>
<dbReference type="EMBL" id="NGAF01000041">
    <property type="protein sequence ID" value="OXR40103.1"/>
    <property type="molecule type" value="Genomic_DNA"/>
</dbReference>
<protein>
    <recommendedName>
        <fullName evidence="2">SnoaL-like domain-containing protein</fullName>
    </recommendedName>
</protein>
<feature type="domain" description="SnoaL-like" evidence="2">
    <location>
        <begin position="15"/>
        <end position="137"/>
    </location>
</feature>
<feature type="region of interest" description="Disordered" evidence="1">
    <location>
        <begin position="153"/>
        <end position="180"/>
    </location>
</feature>
<reference evidence="3 4" key="1">
    <citation type="submission" date="2017-07" db="EMBL/GenBank/DDBJ databases">
        <title>First draft Genome Sequence of Nocardia cerradoensis isolated from human infection.</title>
        <authorList>
            <person name="Carrasco G."/>
        </authorList>
    </citation>
    <scope>NUCLEOTIDE SEQUENCE [LARGE SCALE GENOMIC DNA]</scope>
    <source>
        <strain evidence="3 4">CNM20130759</strain>
    </source>
</reference>
<proteinExistence type="predicted"/>
<dbReference type="InterPro" id="IPR032710">
    <property type="entry name" value="NTF2-like_dom_sf"/>
</dbReference>
<sequence length="180" mass="19647">MDERLAAMESRLRLLEDEREIHRLVARYGPLVDDGAAEDVAALWTDDGIYDVDGLYMAGREDISAMVGSATHQGFIAGGCAHFQGPVHVTVEGDVATGASYSLMILHRADTFEVARATAHHWRFERTAQGWRVRRRTSRALKGHDLAHELLAEGVRGRPLPDGDGPYGSKKPTVAGDAAE</sequence>
<dbReference type="InterPro" id="IPR037401">
    <property type="entry name" value="SnoaL-like"/>
</dbReference>
<evidence type="ECO:0000313" key="3">
    <source>
        <dbReference type="EMBL" id="OXR40103.1"/>
    </source>
</evidence>
<dbReference type="AlphaFoldDB" id="A0A231GU02"/>
<evidence type="ECO:0000313" key="4">
    <source>
        <dbReference type="Proteomes" id="UP000215506"/>
    </source>
</evidence>
<comment type="caution">
    <text evidence="3">The sequence shown here is derived from an EMBL/GenBank/DDBJ whole genome shotgun (WGS) entry which is preliminary data.</text>
</comment>
<evidence type="ECO:0000259" key="2">
    <source>
        <dbReference type="Pfam" id="PF13577"/>
    </source>
</evidence>
<name>A0A231GU02_9NOCA</name>
<evidence type="ECO:0000256" key="1">
    <source>
        <dbReference type="SAM" id="MobiDB-lite"/>
    </source>
</evidence>